<dbReference type="InterPro" id="IPR006439">
    <property type="entry name" value="HAD-SF_hydro_IA"/>
</dbReference>
<dbReference type="PANTHER" id="PTHR46193:SF18">
    <property type="entry name" value="HEXITOL PHOSPHATASE B"/>
    <property type="match status" value="1"/>
</dbReference>
<dbReference type="SUPFAM" id="SSF56784">
    <property type="entry name" value="HAD-like"/>
    <property type="match status" value="1"/>
</dbReference>
<keyword evidence="5" id="KW-0119">Carbohydrate metabolism</keyword>
<protein>
    <submittedName>
        <fullName evidence="6">HAD family hydrolase</fullName>
    </submittedName>
</protein>
<dbReference type="Gene3D" id="1.10.150.240">
    <property type="entry name" value="Putative phosphatase, domain 2"/>
    <property type="match status" value="1"/>
</dbReference>
<dbReference type="CDD" id="cd07505">
    <property type="entry name" value="HAD_BPGM-like"/>
    <property type="match status" value="1"/>
</dbReference>
<reference evidence="7" key="1">
    <citation type="journal article" date="2019" name="Int. J. Syst. Evol. Microbiol.">
        <title>The Global Catalogue of Microorganisms (GCM) 10K type strain sequencing project: providing services to taxonomists for standard genome sequencing and annotation.</title>
        <authorList>
            <consortium name="The Broad Institute Genomics Platform"/>
            <consortium name="The Broad Institute Genome Sequencing Center for Infectious Disease"/>
            <person name="Wu L."/>
            <person name="Ma J."/>
        </authorList>
    </citation>
    <scope>NUCLEOTIDE SEQUENCE [LARGE SCALE GENOMIC DNA]</scope>
    <source>
        <strain evidence="7">CGMCC 1.12471</strain>
    </source>
</reference>
<evidence type="ECO:0000256" key="4">
    <source>
        <dbReference type="ARBA" id="ARBA00022842"/>
    </source>
</evidence>
<keyword evidence="3" id="KW-0479">Metal-binding</keyword>
<evidence type="ECO:0000256" key="3">
    <source>
        <dbReference type="ARBA" id="ARBA00022723"/>
    </source>
</evidence>
<dbReference type="InterPro" id="IPR023214">
    <property type="entry name" value="HAD_sf"/>
</dbReference>
<dbReference type="PANTHER" id="PTHR46193">
    <property type="entry name" value="6-PHOSPHOGLUCONATE PHOSPHATASE"/>
    <property type="match status" value="1"/>
</dbReference>
<dbReference type="SFLD" id="SFLDS00003">
    <property type="entry name" value="Haloacid_Dehalogenase"/>
    <property type="match status" value="1"/>
</dbReference>
<dbReference type="InterPro" id="IPR023198">
    <property type="entry name" value="PGP-like_dom2"/>
</dbReference>
<dbReference type="PRINTS" id="PR00413">
    <property type="entry name" value="HADHALOGNASE"/>
</dbReference>
<keyword evidence="4" id="KW-0460">Magnesium</keyword>
<evidence type="ECO:0000256" key="1">
    <source>
        <dbReference type="ARBA" id="ARBA00001946"/>
    </source>
</evidence>
<comment type="similarity">
    <text evidence="2">Belongs to the HAD-like hydrolase superfamily. CbbY/CbbZ/Gph/YieH family.</text>
</comment>
<keyword evidence="7" id="KW-1185">Reference proteome</keyword>
<accession>A0ABW4LKI4</accession>
<dbReference type="InterPro" id="IPR051600">
    <property type="entry name" value="Beta-PGM-like"/>
</dbReference>
<evidence type="ECO:0000313" key="6">
    <source>
        <dbReference type="EMBL" id="MFD1722594.1"/>
    </source>
</evidence>
<evidence type="ECO:0000256" key="2">
    <source>
        <dbReference type="ARBA" id="ARBA00006171"/>
    </source>
</evidence>
<name>A0ABW4LKI4_9MICO</name>
<dbReference type="InterPro" id="IPR036412">
    <property type="entry name" value="HAD-like_sf"/>
</dbReference>
<dbReference type="SFLD" id="SFLDG01135">
    <property type="entry name" value="C1.5.6:_HAD__Beta-PGM__Phospha"/>
    <property type="match status" value="1"/>
</dbReference>
<dbReference type="Proteomes" id="UP001597347">
    <property type="component" value="Unassembled WGS sequence"/>
</dbReference>
<dbReference type="RefSeq" id="WP_377935827.1">
    <property type="nucleotide sequence ID" value="NZ_JBHUEA010000023.1"/>
</dbReference>
<comment type="cofactor">
    <cofactor evidence="1">
        <name>Mg(2+)</name>
        <dbReference type="ChEBI" id="CHEBI:18420"/>
    </cofactor>
</comment>
<dbReference type="EMBL" id="JBHUEA010000023">
    <property type="protein sequence ID" value="MFD1722594.1"/>
    <property type="molecule type" value="Genomic_DNA"/>
</dbReference>
<organism evidence="6 7">
    <name type="scientific">Amnibacterium endophyticum</name>
    <dbReference type="NCBI Taxonomy" id="2109337"/>
    <lineage>
        <taxon>Bacteria</taxon>
        <taxon>Bacillati</taxon>
        <taxon>Actinomycetota</taxon>
        <taxon>Actinomycetes</taxon>
        <taxon>Micrococcales</taxon>
        <taxon>Microbacteriaceae</taxon>
        <taxon>Amnibacterium</taxon>
    </lineage>
</organism>
<sequence>MPVPKLPAAVLWDMDGTLVDTEPFWFEAETELMRRFGRTWTHDQARALVGMGLGDGARVLQEHGVAMPVDEIVQWQTDHVSAHLEHEIPWRPGALALLAAVRDAGVPTALVTMSVRRMAQAVVAAVPFGGFDALVAGDDVERPKPAPDPYLRAAELLGVRIEECVAIEDSPPGLASAVAAGAAAIGVPHMASLPDGDAWRLWPTLEGRGVEDLAEVAAQLRGAPA</sequence>
<keyword evidence="6" id="KW-0378">Hydrolase</keyword>
<comment type="caution">
    <text evidence="6">The sequence shown here is derived from an EMBL/GenBank/DDBJ whole genome shotgun (WGS) entry which is preliminary data.</text>
</comment>
<gene>
    <name evidence="6" type="ORF">ACFSBI_13650</name>
</gene>
<dbReference type="Gene3D" id="3.40.50.1000">
    <property type="entry name" value="HAD superfamily/HAD-like"/>
    <property type="match status" value="1"/>
</dbReference>
<dbReference type="SFLD" id="SFLDG01129">
    <property type="entry name" value="C1.5:_HAD__Beta-PGM__Phosphata"/>
    <property type="match status" value="1"/>
</dbReference>
<evidence type="ECO:0000313" key="7">
    <source>
        <dbReference type="Proteomes" id="UP001597347"/>
    </source>
</evidence>
<dbReference type="GO" id="GO:0016787">
    <property type="term" value="F:hydrolase activity"/>
    <property type="evidence" value="ECO:0007669"/>
    <property type="project" value="UniProtKB-KW"/>
</dbReference>
<evidence type="ECO:0000256" key="5">
    <source>
        <dbReference type="ARBA" id="ARBA00023277"/>
    </source>
</evidence>
<dbReference type="Pfam" id="PF00702">
    <property type="entry name" value="Hydrolase"/>
    <property type="match status" value="1"/>
</dbReference>
<proteinExistence type="inferred from homology"/>
<dbReference type="NCBIfam" id="TIGR01509">
    <property type="entry name" value="HAD-SF-IA-v3"/>
    <property type="match status" value="1"/>
</dbReference>